<dbReference type="AlphaFoldDB" id="A0AAV9ZW60"/>
<reference evidence="2 3" key="1">
    <citation type="journal article" date="2024" name="J Genomics">
        <title>Draft genome sequencing and assembly of Favolaschia claudopus CIRM-BRFM 2984 isolated from oak limbs.</title>
        <authorList>
            <person name="Navarro D."/>
            <person name="Drula E."/>
            <person name="Chaduli D."/>
            <person name="Cazenave R."/>
            <person name="Ahrendt S."/>
            <person name="Wang J."/>
            <person name="Lipzen A."/>
            <person name="Daum C."/>
            <person name="Barry K."/>
            <person name="Grigoriev I.V."/>
            <person name="Favel A."/>
            <person name="Rosso M.N."/>
            <person name="Martin F."/>
        </authorList>
    </citation>
    <scope>NUCLEOTIDE SEQUENCE [LARGE SCALE GENOMIC DNA]</scope>
    <source>
        <strain evidence="2 3">CIRM-BRFM 2984</strain>
    </source>
</reference>
<feature type="region of interest" description="Disordered" evidence="1">
    <location>
        <begin position="282"/>
        <end position="326"/>
    </location>
</feature>
<feature type="compositionally biased region" description="Low complexity" evidence="1">
    <location>
        <begin position="305"/>
        <end position="319"/>
    </location>
</feature>
<dbReference type="Proteomes" id="UP001362999">
    <property type="component" value="Unassembled WGS sequence"/>
</dbReference>
<sequence>MSSTTVEVILSKSEEDIIRSLHKTLRATHYEDPSDQRKFLEECARVLLVFQNRPSSFAMSTELGEYVFLLRAEIHKNSLVLPSPASNCYSAVVDFAGKVARKRIEYFRNLKLAPIKPLPAIDAAKANGSQQEVPDAVAHTSKTSSTPVGDDAVSIPSDDEYEVVARPSTPVPELLSPLPELQSLMLGLRLNGVAPFSPSSPSPSLPDLVPIDSPTLQVLPQFRANDAVQVERGQIPRLPTPYPYQRPRRMPILAPVPVLASRDPRLANPAYVRLLQKHNSAGALLNSRPKSTVSSARKNTRRGSSKSSSKQSLKPASQPNSRRRTKRCYKCHSEWHLIASCPALNFRVD</sequence>
<protein>
    <submittedName>
        <fullName evidence="2">Uncharacterized protein</fullName>
    </submittedName>
</protein>
<accession>A0AAV9ZW60</accession>
<keyword evidence="3" id="KW-1185">Reference proteome</keyword>
<organism evidence="2 3">
    <name type="scientific">Favolaschia claudopus</name>
    <dbReference type="NCBI Taxonomy" id="2862362"/>
    <lineage>
        <taxon>Eukaryota</taxon>
        <taxon>Fungi</taxon>
        <taxon>Dikarya</taxon>
        <taxon>Basidiomycota</taxon>
        <taxon>Agaricomycotina</taxon>
        <taxon>Agaricomycetes</taxon>
        <taxon>Agaricomycetidae</taxon>
        <taxon>Agaricales</taxon>
        <taxon>Marasmiineae</taxon>
        <taxon>Mycenaceae</taxon>
        <taxon>Favolaschia</taxon>
    </lineage>
</organism>
<proteinExistence type="predicted"/>
<gene>
    <name evidence="2" type="ORF">R3P38DRAFT_3371683</name>
</gene>
<dbReference type="EMBL" id="JAWWNJ010000103">
    <property type="protein sequence ID" value="KAK6993152.1"/>
    <property type="molecule type" value="Genomic_DNA"/>
</dbReference>
<evidence type="ECO:0000313" key="2">
    <source>
        <dbReference type="EMBL" id="KAK6993152.1"/>
    </source>
</evidence>
<comment type="caution">
    <text evidence="2">The sequence shown here is derived from an EMBL/GenBank/DDBJ whole genome shotgun (WGS) entry which is preliminary data.</text>
</comment>
<feature type="compositionally biased region" description="Polar residues" evidence="1">
    <location>
        <begin position="288"/>
        <end position="297"/>
    </location>
</feature>
<name>A0AAV9ZW60_9AGAR</name>
<evidence type="ECO:0000256" key="1">
    <source>
        <dbReference type="SAM" id="MobiDB-lite"/>
    </source>
</evidence>
<evidence type="ECO:0000313" key="3">
    <source>
        <dbReference type="Proteomes" id="UP001362999"/>
    </source>
</evidence>